<organism evidence="9 10">
    <name type="scientific">Triparma laevis f. longispina</name>
    <dbReference type="NCBI Taxonomy" id="1714387"/>
    <lineage>
        <taxon>Eukaryota</taxon>
        <taxon>Sar</taxon>
        <taxon>Stramenopiles</taxon>
        <taxon>Ochrophyta</taxon>
        <taxon>Bolidophyceae</taxon>
        <taxon>Parmales</taxon>
        <taxon>Triparmaceae</taxon>
        <taxon>Triparma</taxon>
    </lineage>
</organism>
<keyword evidence="10" id="KW-1185">Reference proteome</keyword>
<keyword evidence="5 6" id="KW-0472">Membrane</keyword>
<reference evidence="10" key="1">
    <citation type="journal article" date="2023" name="Commun. Biol.">
        <title>Genome analysis of Parmales, the sister group of diatoms, reveals the evolutionary specialization of diatoms from phago-mixotrophs to photoautotrophs.</title>
        <authorList>
            <person name="Ban H."/>
            <person name="Sato S."/>
            <person name="Yoshikawa S."/>
            <person name="Yamada K."/>
            <person name="Nakamura Y."/>
            <person name="Ichinomiya M."/>
            <person name="Sato N."/>
            <person name="Blanc-Mathieu R."/>
            <person name="Endo H."/>
            <person name="Kuwata A."/>
            <person name="Ogata H."/>
        </authorList>
    </citation>
    <scope>NUCLEOTIDE SEQUENCE [LARGE SCALE GENOMIC DNA]</scope>
    <source>
        <strain evidence="10">NIES 3700</strain>
    </source>
</reference>
<evidence type="ECO:0000256" key="6">
    <source>
        <dbReference type="SAM" id="Phobius"/>
    </source>
</evidence>
<dbReference type="InterPro" id="IPR029023">
    <property type="entry name" value="Tensin_phosphatase"/>
</dbReference>
<dbReference type="Gene3D" id="3.90.190.10">
    <property type="entry name" value="Protein tyrosine phosphatase superfamily"/>
    <property type="match status" value="1"/>
</dbReference>
<dbReference type="InterPro" id="IPR000387">
    <property type="entry name" value="Tyr_Pase_dom"/>
</dbReference>
<dbReference type="AlphaFoldDB" id="A0A9W7C028"/>
<dbReference type="InterPro" id="IPR051281">
    <property type="entry name" value="Dual-spec_lipid-protein_phosph"/>
</dbReference>
<dbReference type="OrthoDB" id="16692at2759"/>
<dbReference type="InterPro" id="IPR005821">
    <property type="entry name" value="Ion_trans_dom"/>
</dbReference>
<dbReference type="EMBL" id="BRXW01000011">
    <property type="protein sequence ID" value="GMH99501.1"/>
    <property type="molecule type" value="Genomic_DNA"/>
</dbReference>
<evidence type="ECO:0000256" key="4">
    <source>
        <dbReference type="ARBA" id="ARBA00022989"/>
    </source>
</evidence>
<evidence type="ECO:0000259" key="8">
    <source>
        <dbReference type="PROSITE" id="PS51181"/>
    </source>
</evidence>
<evidence type="ECO:0000256" key="1">
    <source>
        <dbReference type="ARBA" id="ARBA00004141"/>
    </source>
</evidence>
<dbReference type="SMART" id="SM01326">
    <property type="entry name" value="PTEN_C2"/>
    <property type="match status" value="1"/>
</dbReference>
<keyword evidence="4 6" id="KW-1133">Transmembrane helix</keyword>
<proteinExistence type="predicted"/>
<gene>
    <name evidence="9" type="ORF">TrLO_g5870</name>
</gene>
<evidence type="ECO:0000313" key="10">
    <source>
        <dbReference type="Proteomes" id="UP001165122"/>
    </source>
</evidence>
<dbReference type="PROSITE" id="PS51181">
    <property type="entry name" value="PPASE_TENSIN"/>
    <property type="match status" value="1"/>
</dbReference>
<dbReference type="Pfam" id="PF10409">
    <property type="entry name" value="PTEN_C2"/>
    <property type="match status" value="1"/>
</dbReference>
<dbReference type="GO" id="GO:0005829">
    <property type="term" value="C:cytosol"/>
    <property type="evidence" value="ECO:0007669"/>
    <property type="project" value="TreeGrafter"/>
</dbReference>
<dbReference type="SUPFAM" id="SSF52799">
    <property type="entry name" value="(Phosphotyrosine protein) phosphatases II"/>
    <property type="match status" value="1"/>
</dbReference>
<feature type="transmembrane region" description="Helical" evidence="6">
    <location>
        <begin position="59"/>
        <end position="78"/>
    </location>
</feature>
<dbReference type="GO" id="GO:0016020">
    <property type="term" value="C:membrane"/>
    <property type="evidence" value="ECO:0007669"/>
    <property type="project" value="UniProtKB-SubCell"/>
</dbReference>
<evidence type="ECO:0000256" key="2">
    <source>
        <dbReference type="ARBA" id="ARBA00022692"/>
    </source>
</evidence>
<feature type="transmembrane region" description="Helical" evidence="6">
    <location>
        <begin position="90"/>
        <end position="109"/>
    </location>
</feature>
<dbReference type="InterPro" id="IPR035892">
    <property type="entry name" value="C2_domain_sf"/>
</dbReference>
<dbReference type="Pfam" id="PF00782">
    <property type="entry name" value="DSPc"/>
    <property type="match status" value="1"/>
</dbReference>
<feature type="domain" description="Phosphatase tensin-type" evidence="8">
    <location>
        <begin position="197"/>
        <end position="376"/>
    </location>
</feature>
<dbReference type="InterPro" id="IPR014020">
    <property type="entry name" value="Tensin_C2-dom"/>
</dbReference>
<evidence type="ECO:0000256" key="3">
    <source>
        <dbReference type="ARBA" id="ARBA00022801"/>
    </source>
</evidence>
<dbReference type="Pfam" id="PF00520">
    <property type="entry name" value="Ion_trans"/>
    <property type="match status" value="1"/>
</dbReference>
<accession>A0A9W7C028</accession>
<keyword evidence="3" id="KW-0378">Hydrolase</keyword>
<dbReference type="PANTHER" id="PTHR12305:SF60">
    <property type="entry name" value="PHOSPHATIDYLINOSITOL 3,4,5-TRISPHOSPHATE 3-PHOSPHATASE TPTE2-RELATED"/>
    <property type="match status" value="1"/>
</dbReference>
<dbReference type="PROSITE" id="PS50056">
    <property type="entry name" value="TYR_PHOSPHATASE_2"/>
    <property type="match status" value="1"/>
</dbReference>
<evidence type="ECO:0000259" key="7">
    <source>
        <dbReference type="PROSITE" id="PS50056"/>
    </source>
</evidence>
<protein>
    <recommendedName>
        <fullName evidence="11">Phosphatidylinositol-3,4,5-trisphosphate 3-phosphatase</fullName>
    </recommendedName>
</protein>
<dbReference type="GO" id="GO:0016314">
    <property type="term" value="F:phosphatidylinositol-3,4,5-trisphosphate 3-phosphatase activity"/>
    <property type="evidence" value="ECO:0007669"/>
    <property type="project" value="TreeGrafter"/>
</dbReference>
<comment type="subcellular location">
    <subcellularLocation>
        <location evidence="1">Membrane</location>
        <topology evidence="1">Multi-pass membrane protein</topology>
    </subcellularLocation>
</comment>
<evidence type="ECO:0000313" key="9">
    <source>
        <dbReference type="EMBL" id="GMH99501.1"/>
    </source>
</evidence>
<name>A0A9W7C028_9STRA</name>
<comment type="caution">
    <text evidence="9">The sequence shown here is derived from an EMBL/GenBank/DDBJ whole genome shotgun (WGS) entry which is preliminary data.</text>
</comment>
<dbReference type="PANTHER" id="PTHR12305">
    <property type="entry name" value="PHOSPHATASE WITH HOMOLOGY TO TENSIN"/>
    <property type="match status" value="1"/>
</dbReference>
<dbReference type="Gene3D" id="2.60.40.1110">
    <property type="match status" value="1"/>
</dbReference>
<dbReference type="SUPFAM" id="SSF81324">
    <property type="entry name" value="Voltage-gated potassium channels"/>
    <property type="match status" value="1"/>
</dbReference>
<dbReference type="SUPFAM" id="SSF49562">
    <property type="entry name" value="C2 domain (Calcium/lipid-binding domain, CaLB)"/>
    <property type="match status" value="1"/>
</dbReference>
<dbReference type="Proteomes" id="UP001165122">
    <property type="component" value="Unassembled WGS sequence"/>
</dbReference>
<dbReference type="InterPro" id="IPR016130">
    <property type="entry name" value="Tyr_Pase_AS"/>
</dbReference>
<dbReference type="GO" id="GO:0005216">
    <property type="term" value="F:monoatomic ion channel activity"/>
    <property type="evidence" value="ECO:0007669"/>
    <property type="project" value="InterPro"/>
</dbReference>
<dbReference type="InterPro" id="IPR029021">
    <property type="entry name" value="Prot-tyrosine_phosphatase-like"/>
</dbReference>
<evidence type="ECO:0000256" key="5">
    <source>
        <dbReference type="ARBA" id="ARBA00023136"/>
    </source>
</evidence>
<feature type="domain" description="Tyrosine specific protein phosphatases" evidence="7">
    <location>
        <begin position="284"/>
        <end position="345"/>
    </location>
</feature>
<keyword evidence="2 6" id="KW-0812">Transmembrane</keyword>
<dbReference type="PROSITE" id="PS00383">
    <property type="entry name" value="TYR_PHOSPHATASE_1"/>
    <property type="match status" value="1"/>
</dbReference>
<sequence length="531" mass="60608">MSNPMLDKSIMVDVEMGDAVNKSVRDLRTLSEEIQQQKNTKDIRQYTLREKLYNWVNSIHVQAILVICILIDLSILIYEQSHPEHDHENATVAHTTLVILLIFFAEVLIKLAVYGPYLFVKDPFNIFDAVVVLLSLIFTIAEIFSLAGGVIALRTARNLYKVLKALRTVRSIRFLYMHMKQMQGSARHLVGRNKQRYVDLNNQFDLDLCYINEPQNLIVMSVPATGKLALFRNPIWEVKRFFEVKHKDAYRIYNVCPEHPYPDWTEDQSIRKYAVQDHSPPTMDTFISFLNDASTYMSQNDGKNTIAVHCRGGKGRSGSLCCAWLLFSKECATAEQALARFAVTRTESRMEGSLQGVETPSQKRYIYQLDQLLRKQNRYHGSNSPLIVPQQKKIMLKSLVLENLFSKPAEVTKLGALVCTISQQGRIIYTSPGVLHEILSNRPSFDLHETKVSGDVQVSVYIQSKMTLSQKVAKSGKEKGILFTFFFHTAFTSNNNLNMEMKMIDKAVKNKKMVKVIKKPYLETGSAVLSF</sequence>
<dbReference type="InterPro" id="IPR027359">
    <property type="entry name" value="Volt_channel_dom_sf"/>
</dbReference>
<evidence type="ECO:0008006" key="11">
    <source>
        <dbReference type="Google" id="ProtNLM"/>
    </source>
</evidence>
<feature type="transmembrane region" description="Helical" evidence="6">
    <location>
        <begin position="129"/>
        <end position="153"/>
    </location>
</feature>
<dbReference type="InterPro" id="IPR000340">
    <property type="entry name" value="Dual-sp_phosphatase_cat-dom"/>
</dbReference>
<dbReference type="Gene3D" id="1.20.120.350">
    <property type="entry name" value="Voltage-gated potassium channels. Chain C"/>
    <property type="match status" value="1"/>
</dbReference>